<dbReference type="EC" id="1.6.5.11" evidence="4"/>
<dbReference type="GO" id="GO:0016651">
    <property type="term" value="F:oxidoreductase activity, acting on NAD(P)H"/>
    <property type="evidence" value="ECO:0007669"/>
    <property type="project" value="InterPro"/>
</dbReference>
<dbReference type="PANTHER" id="PTHR10884">
    <property type="entry name" value="NADH DEHYDROGENASE UBIQUINONE IRON-SULFUR PROTEIN 3"/>
    <property type="match status" value="1"/>
</dbReference>
<comment type="similarity">
    <text evidence="1">Belongs to the complex I 30 kDa subunit family.</text>
</comment>
<dbReference type="PROSITE" id="PS00542">
    <property type="entry name" value="COMPLEX1_30K"/>
    <property type="match status" value="1"/>
</dbReference>
<keyword evidence="2" id="KW-0813">Transport</keyword>
<dbReference type="InterPro" id="IPR037232">
    <property type="entry name" value="NADH_quin_OxRdtase_su_C/D-like"/>
</dbReference>
<proteinExistence type="inferred from homology"/>
<evidence type="ECO:0000256" key="2">
    <source>
        <dbReference type="ARBA" id="ARBA00022448"/>
    </source>
</evidence>
<dbReference type="GO" id="GO:0008137">
    <property type="term" value="F:NADH dehydrogenase (ubiquinone) activity"/>
    <property type="evidence" value="ECO:0007669"/>
    <property type="project" value="InterPro"/>
</dbReference>
<gene>
    <name evidence="4" type="primary">ndhJ_19</name>
    <name evidence="4" type="ORF">SDC9_177216</name>
</gene>
<dbReference type="PANTHER" id="PTHR10884:SF14">
    <property type="entry name" value="NADH DEHYDROGENASE [UBIQUINONE] IRON-SULFUR PROTEIN 3, MITOCHONDRIAL"/>
    <property type="match status" value="1"/>
</dbReference>
<evidence type="ECO:0000313" key="4">
    <source>
        <dbReference type="EMBL" id="MPN29763.1"/>
    </source>
</evidence>
<dbReference type="EMBL" id="VSSQ01080611">
    <property type="protein sequence ID" value="MPN29763.1"/>
    <property type="molecule type" value="Genomic_DNA"/>
</dbReference>
<evidence type="ECO:0000259" key="3">
    <source>
        <dbReference type="Pfam" id="PF00329"/>
    </source>
</evidence>
<sequence length="101" mass="11948">MVYIVYSTVNHAYLNLRAPVNAEPAEIETVETVYPSANWREREIWDLFGIHFTGHSDLRRIMMPPNWEGHPLRKDYPLGYEEVQFTFNIDEIQAIKPRGER</sequence>
<evidence type="ECO:0000256" key="1">
    <source>
        <dbReference type="ARBA" id="ARBA00007569"/>
    </source>
</evidence>
<dbReference type="AlphaFoldDB" id="A0A645H1N9"/>
<comment type="caution">
    <text evidence="4">The sequence shown here is derived from an EMBL/GenBank/DDBJ whole genome shotgun (WGS) entry which is preliminary data.</text>
</comment>
<organism evidence="4">
    <name type="scientific">bioreactor metagenome</name>
    <dbReference type="NCBI Taxonomy" id="1076179"/>
    <lineage>
        <taxon>unclassified sequences</taxon>
        <taxon>metagenomes</taxon>
        <taxon>ecological metagenomes</taxon>
    </lineage>
</organism>
<keyword evidence="4" id="KW-0560">Oxidoreductase</keyword>
<accession>A0A645H1N9</accession>
<dbReference type="InterPro" id="IPR001268">
    <property type="entry name" value="NADH_UbQ_OxRdtase_30kDa_su"/>
</dbReference>
<dbReference type="Gene3D" id="3.30.460.80">
    <property type="entry name" value="NADH:ubiquinone oxidoreductase, 30kDa subunit"/>
    <property type="match status" value="1"/>
</dbReference>
<name>A0A645H1N9_9ZZZZ</name>
<reference evidence="4" key="1">
    <citation type="submission" date="2019-08" db="EMBL/GenBank/DDBJ databases">
        <authorList>
            <person name="Kucharzyk K."/>
            <person name="Murdoch R.W."/>
            <person name="Higgins S."/>
            <person name="Loffler F."/>
        </authorList>
    </citation>
    <scope>NUCLEOTIDE SEQUENCE</scope>
</reference>
<dbReference type="Pfam" id="PF00329">
    <property type="entry name" value="Complex1_30kDa"/>
    <property type="match status" value="1"/>
</dbReference>
<dbReference type="InterPro" id="IPR020396">
    <property type="entry name" value="NADH_UbQ_OxRdtase_CS"/>
</dbReference>
<dbReference type="SUPFAM" id="SSF143243">
    <property type="entry name" value="Nqo5-like"/>
    <property type="match status" value="1"/>
</dbReference>
<protein>
    <submittedName>
        <fullName evidence="4">NAD(P)H-quinone oxidoreductase subunit J, chloroplastic</fullName>
        <ecNumber evidence="4">1.6.5.11</ecNumber>
    </submittedName>
</protein>
<feature type="domain" description="NADH:ubiquinone oxidoreductase 30kDa subunit" evidence="3">
    <location>
        <begin position="1"/>
        <end position="80"/>
    </location>
</feature>